<dbReference type="KEGG" id="meg:DKB62_10745"/>
<dbReference type="PROSITE" id="PS00913">
    <property type="entry name" value="ADH_IRON_1"/>
    <property type="match status" value="1"/>
</dbReference>
<reference evidence="4 5" key="1">
    <citation type="submission" date="2018-05" db="EMBL/GenBank/DDBJ databases">
        <title>Complete genome sequence of Megasphaera sp. AJH120T, isolated from the ceca of a chicken.</title>
        <authorList>
            <person name="Maki J."/>
            <person name="Looft T."/>
        </authorList>
    </citation>
    <scope>NUCLEOTIDE SEQUENCE [LARGE SCALE GENOMIC DNA]</scope>
    <source>
        <strain evidence="4 5">AJH120</strain>
    </source>
</reference>
<gene>
    <name evidence="4" type="ORF">DKB62_10745</name>
</gene>
<evidence type="ECO:0000259" key="3">
    <source>
        <dbReference type="Pfam" id="PF25137"/>
    </source>
</evidence>
<dbReference type="AlphaFoldDB" id="A0A346B1K3"/>
<proteinExistence type="predicted"/>
<keyword evidence="5" id="KW-1185">Reference proteome</keyword>
<protein>
    <submittedName>
        <fullName evidence="4">Uncharacterized protein</fullName>
    </submittedName>
</protein>
<evidence type="ECO:0000256" key="1">
    <source>
        <dbReference type="ARBA" id="ARBA00023002"/>
    </source>
</evidence>
<dbReference type="InterPro" id="IPR001670">
    <property type="entry name" value="ADH_Fe/GldA"/>
</dbReference>
<dbReference type="EMBL" id="CP029462">
    <property type="protein sequence ID" value="AXL21996.1"/>
    <property type="molecule type" value="Genomic_DNA"/>
</dbReference>
<organism evidence="4 5">
    <name type="scientific">Megasphaera stantonii</name>
    <dbReference type="NCBI Taxonomy" id="2144175"/>
    <lineage>
        <taxon>Bacteria</taxon>
        <taxon>Bacillati</taxon>
        <taxon>Bacillota</taxon>
        <taxon>Negativicutes</taxon>
        <taxon>Veillonellales</taxon>
        <taxon>Veillonellaceae</taxon>
        <taxon>Megasphaera</taxon>
    </lineage>
</organism>
<accession>A0A346B1K3</accession>
<dbReference type="InterPro" id="IPR056798">
    <property type="entry name" value="ADH_Fe_C"/>
</dbReference>
<dbReference type="Proteomes" id="UP000254337">
    <property type="component" value="Chromosome"/>
</dbReference>
<keyword evidence="1" id="KW-0560">Oxidoreductase</keyword>
<dbReference type="InterPro" id="IPR039697">
    <property type="entry name" value="Alcohol_dehydrogenase_Fe"/>
</dbReference>
<dbReference type="SUPFAM" id="SSF56796">
    <property type="entry name" value="Dehydroquinate synthase-like"/>
    <property type="match status" value="1"/>
</dbReference>
<dbReference type="Gene3D" id="3.40.50.1970">
    <property type="match status" value="1"/>
</dbReference>
<dbReference type="Gene3D" id="1.20.1090.10">
    <property type="entry name" value="Dehydroquinate synthase-like - alpha domain"/>
    <property type="match status" value="1"/>
</dbReference>
<dbReference type="Pfam" id="PF00465">
    <property type="entry name" value="Fe-ADH"/>
    <property type="match status" value="1"/>
</dbReference>
<dbReference type="OrthoDB" id="9804734at2"/>
<feature type="domain" description="Fe-containing alcohol dehydrogenase-like C-terminal" evidence="3">
    <location>
        <begin position="250"/>
        <end position="435"/>
    </location>
</feature>
<dbReference type="PANTHER" id="PTHR11496:SF103">
    <property type="entry name" value="DEHYDROGENASE, PUTATIVE-RELATED"/>
    <property type="match status" value="1"/>
</dbReference>
<dbReference type="InterPro" id="IPR035873">
    <property type="entry name" value="PhpC"/>
</dbReference>
<dbReference type="CDD" id="cd08182">
    <property type="entry name" value="HEPD"/>
    <property type="match status" value="1"/>
</dbReference>
<dbReference type="Pfam" id="PF25137">
    <property type="entry name" value="ADH_Fe_C"/>
    <property type="match status" value="1"/>
</dbReference>
<name>A0A346B1K3_9FIRM</name>
<dbReference type="GO" id="GO:0004022">
    <property type="term" value="F:alcohol dehydrogenase (NAD+) activity"/>
    <property type="evidence" value="ECO:0007669"/>
    <property type="project" value="TreeGrafter"/>
</dbReference>
<evidence type="ECO:0000313" key="4">
    <source>
        <dbReference type="EMBL" id="AXL21996.1"/>
    </source>
</evidence>
<evidence type="ECO:0000259" key="2">
    <source>
        <dbReference type="Pfam" id="PF00465"/>
    </source>
</evidence>
<dbReference type="InterPro" id="IPR018211">
    <property type="entry name" value="ADH_Fe_CS"/>
</dbReference>
<feature type="domain" description="Alcohol dehydrogenase iron-type/glycerol dehydrogenase GldA" evidence="2">
    <location>
        <begin position="66"/>
        <end position="239"/>
    </location>
</feature>
<dbReference type="GO" id="GO:0017000">
    <property type="term" value="P:antibiotic biosynthetic process"/>
    <property type="evidence" value="ECO:0007669"/>
    <property type="project" value="InterPro"/>
</dbReference>
<dbReference type="GO" id="GO:0046872">
    <property type="term" value="F:metal ion binding"/>
    <property type="evidence" value="ECO:0007669"/>
    <property type="project" value="InterPro"/>
</dbReference>
<sequence>MRDSGDGGSRRHRLRYFYEHTKLSVWTSGTRRFSGIRLRFLLRTWLFARQAVHAVKGVVTLEFYNPVRILAGHDGLEKLALYLEETSREKKILLLTRGMDFSQSPAGQALRKALAGRDVREEELTLSNPDVADMAAMLERVGGEPYGLILAVGGGSVMDTAKTLALAIPAGIRGTEGLRAFIAAEAYEAVQPIPWIGVPTTSGTGSEVTPWATVWDRERECKMSCSYSHNFAALAVVDPVCTATCPAALTISSALDALCHSTESFWACRTNEVSQTFALLSIGLIRRHLEDLAAHPDDAELRLLIGKASLYAGLAFSNTKTTVCHSVSYPMTERFGVPHGTAAALTLGDFMDFNKAAIPRYAELLEAYQCASAAEVKDWVFHMLSLGGFALRLRDYGIGSGDISYIVVHAFTKGRADNNPVAVQPEDVQAVLERIF</sequence>
<evidence type="ECO:0000313" key="5">
    <source>
        <dbReference type="Proteomes" id="UP000254337"/>
    </source>
</evidence>
<dbReference type="PANTHER" id="PTHR11496">
    <property type="entry name" value="ALCOHOL DEHYDROGENASE"/>
    <property type="match status" value="1"/>
</dbReference>